<dbReference type="InterPro" id="IPR048254">
    <property type="entry name" value="CDP_ALCOHOL_P_TRANSF_CS"/>
</dbReference>
<dbReference type="GO" id="GO:0016020">
    <property type="term" value="C:membrane"/>
    <property type="evidence" value="ECO:0007669"/>
    <property type="project" value="UniProtKB-SubCell"/>
</dbReference>
<reference evidence="19" key="2">
    <citation type="submission" date="2020-09" db="EMBL/GenBank/DDBJ databases">
        <authorList>
            <person name="Sun Q."/>
            <person name="Kim S."/>
        </authorList>
    </citation>
    <scope>NUCLEOTIDE SEQUENCE</scope>
    <source>
        <strain evidence="19">KCTC 32296</strain>
    </source>
</reference>
<evidence type="ECO:0000313" key="19">
    <source>
        <dbReference type="EMBL" id="GGZ29173.1"/>
    </source>
</evidence>
<comment type="pathway">
    <text evidence="2">Phospholipid metabolism; phosphatidylglycerol biosynthesis; phosphatidylglycerol from CDP-diacylglycerol: step 1/2.</text>
</comment>
<comment type="similarity">
    <text evidence="4 17">Belongs to the CDP-alcohol phosphatidyltransferase class-I family.</text>
</comment>
<evidence type="ECO:0000256" key="17">
    <source>
        <dbReference type="RuleBase" id="RU003750"/>
    </source>
</evidence>
<keyword evidence="9 18" id="KW-0812">Transmembrane</keyword>
<sequence length="207" mass="22100">MTKENVSPIPNAITAVRLVVGLVMFVLLAGAAGGVPFLSAYLTIDDQFAMQRWACVAFVVASVTDFADGYLARKMHAETRWGAILDPIADKILVCGTILGLFALGAQPVIALPTALILFREFAVSALREAAAGRGVAVPVTLLAKWKTTIQLVALGLLLLTESWAAFDFDPIHVPMMSLISYGLIWIAAAITVWTGAAYFIAAKHDI</sequence>
<keyword evidence="14" id="KW-1208">Phospholipid metabolism</keyword>
<feature type="transmembrane region" description="Helical" evidence="18">
    <location>
        <begin position="179"/>
        <end position="202"/>
    </location>
</feature>
<evidence type="ECO:0000256" key="4">
    <source>
        <dbReference type="ARBA" id="ARBA00010441"/>
    </source>
</evidence>
<evidence type="ECO:0000256" key="7">
    <source>
        <dbReference type="ARBA" id="ARBA00022516"/>
    </source>
</evidence>
<accession>A0A918URK7</accession>
<dbReference type="InterPro" id="IPR004570">
    <property type="entry name" value="Phosphatidylglycerol_P_synth"/>
</dbReference>
<dbReference type="RefSeq" id="WP_189485652.1">
    <property type="nucleotide sequence ID" value="NZ_BMZB01000001.1"/>
</dbReference>
<feature type="transmembrane region" description="Helical" evidence="18">
    <location>
        <begin position="92"/>
        <end position="119"/>
    </location>
</feature>
<keyword evidence="10 18" id="KW-1133">Transmembrane helix</keyword>
<evidence type="ECO:0000256" key="16">
    <source>
        <dbReference type="NCBIfam" id="TIGR00560"/>
    </source>
</evidence>
<evidence type="ECO:0000256" key="15">
    <source>
        <dbReference type="ARBA" id="ARBA00048586"/>
    </source>
</evidence>
<keyword evidence="7" id="KW-0444">Lipid biosynthesis</keyword>
<keyword evidence="13" id="KW-0594">Phospholipid biosynthesis</keyword>
<dbReference type="InterPro" id="IPR043130">
    <property type="entry name" value="CDP-OH_PTrfase_TM_dom"/>
</dbReference>
<comment type="subcellular location">
    <subcellularLocation>
        <location evidence="1">Membrane</location>
        <topology evidence="1">Multi-pass membrane protein</topology>
    </subcellularLocation>
</comment>
<dbReference type="GO" id="GO:0046474">
    <property type="term" value="P:glycerophospholipid biosynthetic process"/>
    <property type="evidence" value="ECO:0007669"/>
    <property type="project" value="TreeGrafter"/>
</dbReference>
<evidence type="ECO:0000256" key="3">
    <source>
        <dbReference type="ARBA" id="ARBA00005189"/>
    </source>
</evidence>
<dbReference type="PIRSF" id="PIRSF000847">
    <property type="entry name" value="Phos_ph_gly_syn"/>
    <property type="match status" value="1"/>
</dbReference>
<dbReference type="Gene3D" id="1.20.120.1760">
    <property type="match status" value="1"/>
</dbReference>
<dbReference type="Pfam" id="PF01066">
    <property type="entry name" value="CDP-OH_P_transf"/>
    <property type="match status" value="1"/>
</dbReference>
<evidence type="ECO:0000256" key="8">
    <source>
        <dbReference type="ARBA" id="ARBA00022679"/>
    </source>
</evidence>
<evidence type="ECO:0000256" key="5">
    <source>
        <dbReference type="ARBA" id="ARBA00013170"/>
    </source>
</evidence>
<evidence type="ECO:0000256" key="1">
    <source>
        <dbReference type="ARBA" id="ARBA00004141"/>
    </source>
</evidence>
<keyword evidence="11" id="KW-0443">Lipid metabolism</keyword>
<keyword evidence="12 18" id="KW-0472">Membrane</keyword>
<evidence type="ECO:0000256" key="12">
    <source>
        <dbReference type="ARBA" id="ARBA00023136"/>
    </source>
</evidence>
<evidence type="ECO:0000256" key="6">
    <source>
        <dbReference type="ARBA" id="ARBA00014944"/>
    </source>
</evidence>
<evidence type="ECO:0000256" key="18">
    <source>
        <dbReference type="SAM" id="Phobius"/>
    </source>
</evidence>
<keyword evidence="8 17" id="KW-0808">Transferase</keyword>
<dbReference type="EMBL" id="BMZB01000001">
    <property type="protein sequence ID" value="GGZ29173.1"/>
    <property type="molecule type" value="Genomic_DNA"/>
</dbReference>
<evidence type="ECO:0000256" key="14">
    <source>
        <dbReference type="ARBA" id="ARBA00023264"/>
    </source>
</evidence>
<dbReference type="InterPro" id="IPR050324">
    <property type="entry name" value="CDP-alcohol_PTase-I"/>
</dbReference>
<feature type="transmembrane region" description="Helical" evidence="18">
    <location>
        <begin position="50"/>
        <end position="71"/>
    </location>
</feature>
<name>A0A918URK7_9CAUL</name>
<dbReference type="PANTHER" id="PTHR14269:SF62">
    <property type="entry name" value="CDP-DIACYLGLYCEROL--GLYCEROL-3-PHOSPHATE 3-PHOSPHATIDYLTRANSFERASE 1, CHLOROPLASTIC"/>
    <property type="match status" value="1"/>
</dbReference>
<dbReference type="AlphaFoldDB" id="A0A918URK7"/>
<comment type="pathway">
    <text evidence="3">Lipid metabolism.</text>
</comment>
<dbReference type="Proteomes" id="UP000662572">
    <property type="component" value="Unassembled WGS sequence"/>
</dbReference>
<dbReference type="GO" id="GO:0008444">
    <property type="term" value="F:CDP-diacylglycerol-glycerol-3-phosphate 3-phosphatidyltransferase activity"/>
    <property type="evidence" value="ECO:0007669"/>
    <property type="project" value="UniProtKB-UniRule"/>
</dbReference>
<keyword evidence="20" id="KW-1185">Reference proteome</keyword>
<dbReference type="InterPro" id="IPR000462">
    <property type="entry name" value="CDP-OH_P_trans"/>
</dbReference>
<protein>
    <recommendedName>
        <fullName evidence="6 16">CDP-diacylglycerol--glycerol-3-phosphate 3-phosphatidyltransferase</fullName>
        <ecNumber evidence="5 16">2.7.8.5</ecNumber>
    </recommendedName>
</protein>
<dbReference type="PANTHER" id="PTHR14269">
    <property type="entry name" value="CDP-DIACYLGLYCEROL--GLYCEROL-3-PHOSPHATE 3-PHOSPHATIDYLTRANSFERASE-RELATED"/>
    <property type="match status" value="1"/>
</dbReference>
<comment type="caution">
    <text evidence="19">The sequence shown here is derived from an EMBL/GenBank/DDBJ whole genome shotgun (WGS) entry which is preliminary data.</text>
</comment>
<evidence type="ECO:0000313" key="20">
    <source>
        <dbReference type="Proteomes" id="UP000662572"/>
    </source>
</evidence>
<proteinExistence type="inferred from homology"/>
<gene>
    <name evidence="19" type="ORF">GCM10011273_13960</name>
</gene>
<evidence type="ECO:0000256" key="2">
    <source>
        <dbReference type="ARBA" id="ARBA00005042"/>
    </source>
</evidence>
<dbReference type="NCBIfam" id="TIGR00560">
    <property type="entry name" value="pgsA"/>
    <property type="match status" value="1"/>
</dbReference>
<reference evidence="19" key="1">
    <citation type="journal article" date="2014" name="Int. J. Syst. Evol. Microbiol.">
        <title>Complete genome sequence of Corynebacterium casei LMG S-19264T (=DSM 44701T), isolated from a smear-ripened cheese.</title>
        <authorList>
            <consortium name="US DOE Joint Genome Institute (JGI-PGF)"/>
            <person name="Walter F."/>
            <person name="Albersmeier A."/>
            <person name="Kalinowski J."/>
            <person name="Ruckert C."/>
        </authorList>
    </citation>
    <scope>NUCLEOTIDE SEQUENCE</scope>
    <source>
        <strain evidence="19">KCTC 32296</strain>
    </source>
</reference>
<comment type="catalytic activity">
    <reaction evidence="15">
        <text>a CDP-1,2-diacyl-sn-glycerol + sn-glycerol 3-phosphate = a 1,2-diacyl-sn-glycero-3-phospho-(1'-sn-glycero-3'-phosphate) + CMP + H(+)</text>
        <dbReference type="Rhea" id="RHEA:12593"/>
        <dbReference type="ChEBI" id="CHEBI:15378"/>
        <dbReference type="ChEBI" id="CHEBI:57597"/>
        <dbReference type="ChEBI" id="CHEBI:58332"/>
        <dbReference type="ChEBI" id="CHEBI:60110"/>
        <dbReference type="ChEBI" id="CHEBI:60377"/>
        <dbReference type="EC" id="2.7.8.5"/>
    </reaction>
</comment>
<evidence type="ECO:0000256" key="13">
    <source>
        <dbReference type="ARBA" id="ARBA00023209"/>
    </source>
</evidence>
<dbReference type="PROSITE" id="PS00379">
    <property type="entry name" value="CDP_ALCOHOL_P_TRANSF"/>
    <property type="match status" value="1"/>
</dbReference>
<evidence type="ECO:0000256" key="11">
    <source>
        <dbReference type="ARBA" id="ARBA00023098"/>
    </source>
</evidence>
<evidence type="ECO:0000256" key="10">
    <source>
        <dbReference type="ARBA" id="ARBA00022989"/>
    </source>
</evidence>
<dbReference type="EC" id="2.7.8.5" evidence="5 16"/>
<evidence type="ECO:0000256" key="9">
    <source>
        <dbReference type="ARBA" id="ARBA00022692"/>
    </source>
</evidence>
<feature type="transmembrane region" description="Helical" evidence="18">
    <location>
        <begin position="12"/>
        <end position="38"/>
    </location>
</feature>
<organism evidence="19 20">
    <name type="scientific">Asticcacaulis endophyticus</name>
    <dbReference type="NCBI Taxonomy" id="1395890"/>
    <lineage>
        <taxon>Bacteria</taxon>
        <taxon>Pseudomonadati</taxon>
        <taxon>Pseudomonadota</taxon>
        <taxon>Alphaproteobacteria</taxon>
        <taxon>Caulobacterales</taxon>
        <taxon>Caulobacteraceae</taxon>
        <taxon>Asticcacaulis</taxon>
    </lineage>
</organism>